<gene>
    <name evidence="1" type="ORF">S01H4_29389</name>
</gene>
<protein>
    <submittedName>
        <fullName evidence="1">Uncharacterized protein</fullName>
    </submittedName>
</protein>
<dbReference type="EMBL" id="BART01015003">
    <property type="protein sequence ID" value="GAG79333.1"/>
    <property type="molecule type" value="Genomic_DNA"/>
</dbReference>
<accession>X1B575</accession>
<dbReference type="AlphaFoldDB" id="X1B575"/>
<organism evidence="1">
    <name type="scientific">marine sediment metagenome</name>
    <dbReference type="NCBI Taxonomy" id="412755"/>
    <lineage>
        <taxon>unclassified sequences</taxon>
        <taxon>metagenomes</taxon>
        <taxon>ecological metagenomes</taxon>
    </lineage>
</organism>
<reference evidence="1" key="1">
    <citation type="journal article" date="2014" name="Front. Microbiol.">
        <title>High frequency of phylogenetically diverse reductive dehalogenase-homologous genes in deep subseafloor sedimentary metagenomes.</title>
        <authorList>
            <person name="Kawai M."/>
            <person name="Futagami T."/>
            <person name="Toyoda A."/>
            <person name="Takaki Y."/>
            <person name="Nishi S."/>
            <person name="Hori S."/>
            <person name="Arai W."/>
            <person name="Tsubouchi T."/>
            <person name="Morono Y."/>
            <person name="Uchiyama I."/>
            <person name="Ito T."/>
            <person name="Fujiyama A."/>
            <person name="Inagaki F."/>
            <person name="Takami H."/>
        </authorList>
    </citation>
    <scope>NUCLEOTIDE SEQUENCE</scope>
    <source>
        <strain evidence="1">Expedition CK06-06</strain>
    </source>
</reference>
<comment type="caution">
    <text evidence="1">The sequence shown here is derived from an EMBL/GenBank/DDBJ whole genome shotgun (WGS) entry which is preliminary data.</text>
</comment>
<name>X1B575_9ZZZZ</name>
<feature type="non-terminal residue" evidence="1">
    <location>
        <position position="32"/>
    </location>
</feature>
<evidence type="ECO:0000313" key="1">
    <source>
        <dbReference type="EMBL" id="GAG79333.1"/>
    </source>
</evidence>
<proteinExistence type="predicted"/>
<sequence length="32" mass="3732">MQKRLGKRYDVLIGIDDSSFAKQHPNQTELRS</sequence>